<dbReference type="EMBL" id="FNFO01000031">
    <property type="protein sequence ID" value="SDM78599.1"/>
    <property type="molecule type" value="Genomic_DNA"/>
</dbReference>
<reference evidence="2 3" key="1">
    <citation type="submission" date="2016-10" db="EMBL/GenBank/DDBJ databases">
        <authorList>
            <person name="de Groot N.N."/>
        </authorList>
    </citation>
    <scope>NUCLEOTIDE SEQUENCE [LARGE SCALE GENOMIC DNA]</scope>
    <source>
        <strain evidence="2 3">DSM 25186</strain>
    </source>
</reference>
<feature type="non-terminal residue" evidence="2">
    <location>
        <position position="1"/>
    </location>
</feature>
<evidence type="ECO:0000256" key="1">
    <source>
        <dbReference type="SAM" id="Phobius"/>
    </source>
</evidence>
<dbReference type="AlphaFoldDB" id="A0A1G9W248"/>
<keyword evidence="3" id="KW-1185">Reference proteome</keyword>
<evidence type="ECO:0000313" key="2">
    <source>
        <dbReference type="EMBL" id="SDM78599.1"/>
    </source>
</evidence>
<accession>A0A1G9W248</accession>
<keyword evidence="1" id="KW-0812">Transmembrane</keyword>
<evidence type="ECO:0000313" key="3">
    <source>
        <dbReference type="Proteomes" id="UP000198510"/>
    </source>
</evidence>
<keyword evidence="1" id="KW-0472">Membrane</keyword>
<dbReference type="Proteomes" id="UP000198510">
    <property type="component" value="Unassembled WGS sequence"/>
</dbReference>
<dbReference type="RefSeq" id="WP_218127218.1">
    <property type="nucleotide sequence ID" value="NZ_FNFO01000031.1"/>
</dbReference>
<keyword evidence="1" id="KW-1133">Transmembrane helix</keyword>
<feature type="transmembrane region" description="Helical" evidence="1">
    <location>
        <begin position="18"/>
        <end position="39"/>
    </location>
</feature>
<sequence length="135" mass="15344">PGLLYICGSGKSLPMKQLFTISLLFFYIVAMLRPVAPYIDYYARQDYIKAFLCINRDQPALGCNGHCYLQKQIEKQQQQDQQHAPRVKFEDYPIGWVSLISLQFAAAPSELTHCAFYRFALIPATPASVFHPPKG</sequence>
<protein>
    <submittedName>
        <fullName evidence="2">Uncharacterized protein</fullName>
    </submittedName>
</protein>
<proteinExistence type="predicted"/>
<gene>
    <name evidence="2" type="ORF">SAMN05421823_1314</name>
</gene>
<name>A0A1G9W248_9BACT</name>
<organism evidence="2 3">
    <name type="scientific">Catalinimonas alkaloidigena</name>
    <dbReference type="NCBI Taxonomy" id="1075417"/>
    <lineage>
        <taxon>Bacteria</taxon>
        <taxon>Pseudomonadati</taxon>
        <taxon>Bacteroidota</taxon>
        <taxon>Cytophagia</taxon>
        <taxon>Cytophagales</taxon>
        <taxon>Catalimonadaceae</taxon>
        <taxon>Catalinimonas</taxon>
    </lineage>
</organism>